<dbReference type="PANTHER" id="PTHR43298:SF2">
    <property type="entry name" value="FMN_FAD EXPORTER YEEO-RELATED"/>
    <property type="match status" value="1"/>
</dbReference>
<reference evidence="7 8" key="1">
    <citation type="submission" date="2023-06" db="EMBL/GenBank/DDBJ databases">
        <title>Five Gram-positive bacteria isolated from mangrove sediments in Shenzhen, Guangdong, China.</title>
        <authorList>
            <person name="Yu S."/>
            <person name="Zheng W."/>
            <person name="Huang Y."/>
        </authorList>
    </citation>
    <scope>NUCLEOTIDE SEQUENCE [LARGE SCALE GENOMIC DNA]</scope>
    <source>
        <strain evidence="7 8">SaN35-3</strain>
    </source>
</reference>
<evidence type="ECO:0000256" key="5">
    <source>
        <dbReference type="ARBA" id="ARBA00031636"/>
    </source>
</evidence>
<feature type="transmembrane region" description="Helical" evidence="6">
    <location>
        <begin position="275"/>
        <end position="292"/>
    </location>
</feature>
<comment type="function">
    <text evidence="1">Multidrug efflux pump.</text>
</comment>
<dbReference type="InterPro" id="IPR050222">
    <property type="entry name" value="MATE_MdtK"/>
</dbReference>
<accession>A0ABY9JXB6</accession>
<dbReference type="InterPro" id="IPR002528">
    <property type="entry name" value="MATE_fam"/>
</dbReference>
<feature type="transmembrane region" description="Helical" evidence="6">
    <location>
        <begin position="177"/>
        <end position="198"/>
    </location>
</feature>
<evidence type="ECO:0000313" key="7">
    <source>
        <dbReference type="EMBL" id="WLR42260.1"/>
    </source>
</evidence>
<sequence length="311" mass="35611">MFYFNSYYLIFPPYLKSIKKTKWILIGSSSSALINLGLNYLLIFGKLGFPELGVRGAALGTIMAMMINLILFVILSYRYIFVRIENILIYLKCARKNLKESIPLIGQELLEGGVFIIAVNALIARIGTLELSAYLLVGQIISVILMPMYMYSTSLLTLVSERYSVKEKSDLHSLPKISFYIVMIYFISLSSISFIFRLELVHLITDDLQLIEYSMNILLMVIALNLFNPLHSVYKYCLQAIGKSNFVLKETAKINFVTLTLMIFLSVIFDFKLQVIFISLFMNYLCLSMIFYKKYAHSINHVSIEESTIAI</sequence>
<keyword evidence="4" id="KW-0813">Transport</keyword>
<evidence type="ECO:0000256" key="2">
    <source>
        <dbReference type="ARBA" id="ARBA00010199"/>
    </source>
</evidence>
<evidence type="ECO:0000256" key="3">
    <source>
        <dbReference type="ARBA" id="ARBA00020268"/>
    </source>
</evidence>
<evidence type="ECO:0000313" key="8">
    <source>
        <dbReference type="Proteomes" id="UP001197974"/>
    </source>
</evidence>
<dbReference type="Proteomes" id="UP001197974">
    <property type="component" value="Chromosome"/>
</dbReference>
<dbReference type="Pfam" id="PF01554">
    <property type="entry name" value="MatE"/>
    <property type="match status" value="1"/>
</dbReference>
<keyword evidence="6" id="KW-1133">Transmembrane helix</keyword>
<comment type="similarity">
    <text evidence="2">Belongs to the multi antimicrobial extrusion (MATE) (TC 2.A.66.1) family.</text>
</comment>
<name>A0ABY9JXB6_9BACI</name>
<feature type="transmembrane region" description="Helical" evidence="6">
    <location>
        <begin position="23"/>
        <end position="45"/>
    </location>
</feature>
<dbReference type="PANTHER" id="PTHR43298">
    <property type="entry name" value="MULTIDRUG RESISTANCE PROTEIN NORM-RELATED"/>
    <property type="match status" value="1"/>
</dbReference>
<protein>
    <recommendedName>
        <fullName evidence="3">Probable multidrug resistance protein NorM</fullName>
    </recommendedName>
    <alternativeName>
        <fullName evidence="5">Multidrug-efflux transporter</fullName>
    </alternativeName>
</protein>
<evidence type="ECO:0000256" key="1">
    <source>
        <dbReference type="ARBA" id="ARBA00003408"/>
    </source>
</evidence>
<feature type="transmembrane region" description="Helical" evidence="6">
    <location>
        <begin position="57"/>
        <end position="81"/>
    </location>
</feature>
<gene>
    <name evidence="7" type="ORF">LC087_16240</name>
</gene>
<keyword evidence="6" id="KW-0472">Membrane</keyword>
<feature type="transmembrane region" description="Helical" evidence="6">
    <location>
        <begin position="102"/>
        <end position="127"/>
    </location>
</feature>
<dbReference type="EMBL" id="CP129013">
    <property type="protein sequence ID" value="WLR42260.1"/>
    <property type="molecule type" value="Genomic_DNA"/>
</dbReference>
<feature type="transmembrane region" description="Helical" evidence="6">
    <location>
        <begin position="133"/>
        <end position="156"/>
    </location>
</feature>
<proteinExistence type="inferred from homology"/>
<feature type="transmembrane region" description="Helical" evidence="6">
    <location>
        <begin position="251"/>
        <end position="269"/>
    </location>
</feature>
<evidence type="ECO:0000256" key="6">
    <source>
        <dbReference type="SAM" id="Phobius"/>
    </source>
</evidence>
<keyword evidence="6" id="KW-0812">Transmembrane</keyword>
<feature type="transmembrane region" description="Helical" evidence="6">
    <location>
        <begin position="210"/>
        <end position="230"/>
    </location>
</feature>
<organism evidence="7 8">
    <name type="scientific">Bacillus carboniphilus</name>
    <dbReference type="NCBI Taxonomy" id="86663"/>
    <lineage>
        <taxon>Bacteria</taxon>
        <taxon>Bacillati</taxon>
        <taxon>Bacillota</taxon>
        <taxon>Bacilli</taxon>
        <taxon>Bacillales</taxon>
        <taxon>Bacillaceae</taxon>
        <taxon>Bacillus</taxon>
    </lineage>
</organism>
<keyword evidence="8" id="KW-1185">Reference proteome</keyword>
<evidence type="ECO:0000256" key="4">
    <source>
        <dbReference type="ARBA" id="ARBA00022448"/>
    </source>
</evidence>